<proteinExistence type="predicted"/>
<dbReference type="PANTHER" id="PTHR31758">
    <property type="entry name" value="BTB/POZ DOMAIN-CONTAINING PROTEIN YLR108C"/>
    <property type="match status" value="1"/>
</dbReference>
<dbReference type="SUPFAM" id="SSF54695">
    <property type="entry name" value="POZ domain"/>
    <property type="match status" value="1"/>
</dbReference>
<dbReference type="InterPro" id="IPR003131">
    <property type="entry name" value="T1-type_BTB"/>
</dbReference>
<sequence>MPWEHDPIYTLVIGGTTFNLTQSQINFDRPNYFTACFLGDFHESQTRMVELYRSPEMFPLVIDYLCGYTVLPLGWSDTLQVKKLRAEAEFYQLEGLVQACNNCFPKPSKKRTKDFVMVGVRFDQDTNLNNMGKSDFLRPTRETYPFKSRSDSSGAFGHFCGLHNSQTVRQELS</sequence>
<dbReference type="Gene3D" id="3.30.710.10">
    <property type="entry name" value="Potassium Channel Kv1.1, Chain A"/>
    <property type="match status" value="1"/>
</dbReference>
<comment type="caution">
    <text evidence="2">The sequence shown here is derived from an EMBL/GenBank/DDBJ whole genome shotgun (WGS) entry which is preliminary data.</text>
</comment>
<reference evidence="2 3" key="1">
    <citation type="journal article" date="2019" name="Fungal Biol. Biotechnol.">
        <title>Draft genome sequence of fastidious pathogen Ceratobasidium theobromae, which causes vascular-streak dieback in Theobroma cacao.</title>
        <authorList>
            <person name="Ali S.S."/>
            <person name="Asman A."/>
            <person name="Shao J."/>
            <person name="Firmansyah A.P."/>
            <person name="Susilo A.W."/>
            <person name="Rosmana A."/>
            <person name="McMahon P."/>
            <person name="Junaid M."/>
            <person name="Guest D."/>
            <person name="Kheng T.Y."/>
            <person name="Meinhardt L.W."/>
            <person name="Bailey B.A."/>
        </authorList>
    </citation>
    <scope>NUCLEOTIDE SEQUENCE [LARGE SCALE GENOMIC DNA]</scope>
    <source>
        <strain evidence="2 3">CT2</strain>
    </source>
</reference>
<evidence type="ECO:0000259" key="1">
    <source>
        <dbReference type="Pfam" id="PF02214"/>
    </source>
</evidence>
<dbReference type="InterPro" id="IPR011333">
    <property type="entry name" value="SKP1/BTB/POZ_sf"/>
</dbReference>
<gene>
    <name evidence="2" type="ORF">CTheo_6188</name>
</gene>
<name>A0A5N5QGG2_9AGAM</name>
<keyword evidence="3" id="KW-1185">Reference proteome</keyword>
<dbReference type="PANTHER" id="PTHR31758:SF2">
    <property type="entry name" value="BTB_POZ DOMAIN-CONTAINING PROTEIN YLR108C"/>
    <property type="match status" value="1"/>
</dbReference>
<organism evidence="2 3">
    <name type="scientific">Ceratobasidium theobromae</name>
    <dbReference type="NCBI Taxonomy" id="1582974"/>
    <lineage>
        <taxon>Eukaryota</taxon>
        <taxon>Fungi</taxon>
        <taxon>Dikarya</taxon>
        <taxon>Basidiomycota</taxon>
        <taxon>Agaricomycotina</taxon>
        <taxon>Agaricomycetes</taxon>
        <taxon>Cantharellales</taxon>
        <taxon>Ceratobasidiaceae</taxon>
        <taxon>Ceratobasidium</taxon>
    </lineage>
</organism>
<dbReference type="Proteomes" id="UP000383932">
    <property type="component" value="Unassembled WGS sequence"/>
</dbReference>
<dbReference type="GO" id="GO:0051260">
    <property type="term" value="P:protein homooligomerization"/>
    <property type="evidence" value="ECO:0007669"/>
    <property type="project" value="InterPro"/>
</dbReference>
<dbReference type="EMBL" id="SSOP01000174">
    <property type="protein sequence ID" value="KAB5590387.1"/>
    <property type="molecule type" value="Genomic_DNA"/>
</dbReference>
<accession>A0A5N5QGG2</accession>
<feature type="domain" description="Potassium channel tetramerisation-type BTB" evidence="1">
    <location>
        <begin position="11"/>
        <end position="100"/>
    </location>
</feature>
<protein>
    <recommendedName>
        <fullName evidence="1">Potassium channel tetramerisation-type BTB domain-containing protein</fullName>
    </recommendedName>
</protein>
<dbReference type="OrthoDB" id="2370221at2759"/>
<evidence type="ECO:0000313" key="3">
    <source>
        <dbReference type="Proteomes" id="UP000383932"/>
    </source>
</evidence>
<evidence type="ECO:0000313" key="2">
    <source>
        <dbReference type="EMBL" id="KAB5590387.1"/>
    </source>
</evidence>
<dbReference type="AlphaFoldDB" id="A0A5N5QGG2"/>
<dbReference type="Pfam" id="PF02214">
    <property type="entry name" value="BTB_2"/>
    <property type="match status" value="1"/>
</dbReference>